<evidence type="ECO:0000256" key="1">
    <source>
        <dbReference type="SAM" id="MobiDB-lite"/>
    </source>
</evidence>
<gene>
    <name evidence="3" type="ORF">BSAL_93570</name>
</gene>
<sequence length="199" mass="21634">MAAVPLKSRSNPDDGLPQVISCKVAFLRKQNFENFKEWAAQPGHVYIGRNMTQYIPGAVGSKWGNPFTQGSGMTLEERIHAYEAMVRSSPELMAALVELEGATQLGCWCAPNPCHGNVLVRLLRERRGAFLDPSEGSKALAPKSNASQEATLPPLQEHCDVAHVNSIALPSVKSAEQAPPSVPAESAPEKRPKKKNRLQ</sequence>
<evidence type="ECO:0000313" key="4">
    <source>
        <dbReference type="Proteomes" id="UP000051952"/>
    </source>
</evidence>
<proteinExistence type="predicted"/>
<dbReference type="OMA" id="HISPPMP"/>
<feature type="region of interest" description="Disordered" evidence="1">
    <location>
        <begin position="170"/>
        <end position="199"/>
    </location>
</feature>
<name>A0A0S4J5R9_BODSA</name>
<feature type="region of interest" description="Disordered" evidence="1">
    <location>
        <begin position="134"/>
        <end position="157"/>
    </location>
</feature>
<keyword evidence="4" id="KW-1185">Reference proteome</keyword>
<organism evidence="3 4">
    <name type="scientific">Bodo saltans</name>
    <name type="common">Flagellated protozoan</name>
    <dbReference type="NCBI Taxonomy" id="75058"/>
    <lineage>
        <taxon>Eukaryota</taxon>
        <taxon>Discoba</taxon>
        <taxon>Euglenozoa</taxon>
        <taxon>Kinetoplastea</taxon>
        <taxon>Metakinetoplastina</taxon>
        <taxon>Eubodonida</taxon>
        <taxon>Bodonidae</taxon>
        <taxon>Bodo</taxon>
    </lineage>
</organism>
<dbReference type="VEuPathDB" id="TriTrypDB:BSAL_93570"/>
<feature type="compositionally biased region" description="Low complexity" evidence="1">
    <location>
        <begin position="174"/>
        <end position="186"/>
    </location>
</feature>
<dbReference type="Proteomes" id="UP000051952">
    <property type="component" value="Unassembled WGS sequence"/>
</dbReference>
<dbReference type="Pfam" id="PF14216">
    <property type="entry name" value="DUF4326"/>
    <property type="match status" value="1"/>
</dbReference>
<dbReference type="InterPro" id="IPR025475">
    <property type="entry name" value="DUF4326"/>
</dbReference>
<dbReference type="AlphaFoldDB" id="A0A0S4J5R9"/>
<dbReference type="OrthoDB" id="272703at2759"/>
<feature type="domain" description="DUF4326" evidence="2">
    <location>
        <begin position="35"/>
        <end position="120"/>
    </location>
</feature>
<dbReference type="EMBL" id="CYKH01001325">
    <property type="protein sequence ID" value="CUG86523.1"/>
    <property type="molecule type" value="Genomic_DNA"/>
</dbReference>
<evidence type="ECO:0000313" key="3">
    <source>
        <dbReference type="EMBL" id="CUG86523.1"/>
    </source>
</evidence>
<evidence type="ECO:0000259" key="2">
    <source>
        <dbReference type="Pfam" id="PF14216"/>
    </source>
</evidence>
<accession>A0A0S4J5R9</accession>
<reference evidence="4" key="1">
    <citation type="submission" date="2015-09" db="EMBL/GenBank/DDBJ databases">
        <authorList>
            <consortium name="Pathogen Informatics"/>
        </authorList>
    </citation>
    <scope>NUCLEOTIDE SEQUENCE [LARGE SCALE GENOMIC DNA]</scope>
    <source>
        <strain evidence="4">Lake Konstanz</strain>
    </source>
</reference>
<protein>
    <recommendedName>
        <fullName evidence="2">DUF4326 domain-containing protein</fullName>
    </recommendedName>
</protein>